<evidence type="ECO:0000256" key="1">
    <source>
        <dbReference type="ARBA" id="ARBA00022741"/>
    </source>
</evidence>
<dbReference type="PROSITE" id="PS51192">
    <property type="entry name" value="HELICASE_ATP_BIND_1"/>
    <property type="match status" value="1"/>
</dbReference>
<evidence type="ECO:0000259" key="8">
    <source>
        <dbReference type="PROSITE" id="PS51192"/>
    </source>
</evidence>
<evidence type="ECO:0000259" key="7">
    <source>
        <dbReference type="PROSITE" id="PS50800"/>
    </source>
</evidence>
<dbReference type="EC" id="3.6.4.13" evidence="4"/>
<keyword evidence="2 4" id="KW-0378">Hydrolase</keyword>
<dbReference type="SMART" id="SM00487">
    <property type="entry name" value="DEXDc"/>
    <property type="match status" value="1"/>
</dbReference>
<dbReference type="Proteomes" id="UP001530377">
    <property type="component" value="Unassembled WGS sequence"/>
</dbReference>
<dbReference type="GO" id="GO:0005524">
    <property type="term" value="F:ATP binding"/>
    <property type="evidence" value="ECO:0007669"/>
    <property type="project" value="UniProtKB-UniRule"/>
</dbReference>
<sequence length="783" mass="85351">MAWRLFSALLTLAVSSQCTPSCVGALQQSVQLNNVPRRYHTGGPWNSPATLRIHRGPFDNIKLPVARDDDSDAAKSPRRRRTSASAFPPPRDESDIRVMEKEVHETIRLLDGLKLGADKRRRSPSSSLPPPTHQLSRQQRQEKELMQSLKQSLKRTQRKSATLLGTNFTAPSPSEDSNVESSGRPGHAELMENHAKQLRARPANDLKAELSNLGLSDRGRKPDLVIRLAEHLASRDASGGTDETNRDSNDENYDDRTESSIPTFIKPSSSINLDRPISFAGIPRLSTNAAIALHQAFGGKGDEIVPPEPTPIQSVAIPHLFFPPNPSALLHAPTGSGKTIAYLLPITETLWKEIENDGGDDMANGMALILLPTRELAAQVAGVASVLAPPGMVRLVPRPMDLMSTWNYEVDRGEEYEYFESLGEADSNEEGRDKKSGRKYQPRILVGSAKAISTSLFGDTKMPGTPTSKPEGKRLLSSVRWLVMDEVDRLLNIEKSRSDKKSKRHERPAALLAAAVARLTVGRAQIIAASATIGRPLRRELSRVLGLHSSECPETLRGEDDDAKLGRMMVGDERHVGRAVKIPDAVRNFVLPVDGSTAGSLLTAAAFASKTILRSRGRKVLLVLTRNCDIKVHNALGALRHFGIRPEPQSLLDVLEADGIDRLVEAHRRVSRVEGVGGARDRNGKRGANVLGGEDEGYLLITHEDNVRGLHLDGLDAVIVVGRPGSPDEYTHIAGRVGRAGRRGSVLNIVSFEQAAALASWTMMLGVDFLPVEESELATVVDD</sequence>
<proteinExistence type="inferred from homology"/>
<dbReference type="InterPro" id="IPR003034">
    <property type="entry name" value="SAP_dom"/>
</dbReference>
<dbReference type="GO" id="GO:0003724">
    <property type="term" value="F:RNA helicase activity"/>
    <property type="evidence" value="ECO:0007669"/>
    <property type="project" value="UniProtKB-EC"/>
</dbReference>
<name>A0ABD3RW32_9STRA</name>
<comment type="similarity">
    <text evidence="4">Belongs to the DEAD box helicase family.</text>
</comment>
<keyword evidence="1 4" id="KW-0547">Nucleotide-binding</keyword>
<feature type="compositionally biased region" description="Basic and acidic residues" evidence="5">
    <location>
        <begin position="65"/>
        <end position="75"/>
    </location>
</feature>
<comment type="catalytic activity">
    <reaction evidence="4">
        <text>ATP + H2O = ADP + phosphate + H(+)</text>
        <dbReference type="Rhea" id="RHEA:13065"/>
        <dbReference type="ChEBI" id="CHEBI:15377"/>
        <dbReference type="ChEBI" id="CHEBI:15378"/>
        <dbReference type="ChEBI" id="CHEBI:30616"/>
        <dbReference type="ChEBI" id="CHEBI:43474"/>
        <dbReference type="ChEBI" id="CHEBI:456216"/>
        <dbReference type="EC" id="3.6.4.13"/>
    </reaction>
</comment>
<reference evidence="9 10" key="1">
    <citation type="submission" date="2024-10" db="EMBL/GenBank/DDBJ databases">
        <title>Updated reference genomes for cyclostephanoid diatoms.</title>
        <authorList>
            <person name="Roberts W.R."/>
            <person name="Alverson A.J."/>
        </authorList>
    </citation>
    <scope>NUCLEOTIDE SEQUENCE [LARGE SCALE GENOMIC DNA]</scope>
    <source>
        <strain evidence="9 10">AJA228-03</strain>
    </source>
</reference>
<organism evidence="9 10">
    <name type="scientific">Cyclostephanos tholiformis</name>
    <dbReference type="NCBI Taxonomy" id="382380"/>
    <lineage>
        <taxon>Eukaryota</taxon>
        <taxon>Sar</taxon>
        <taxon>Stramenopiles</taxon>
        <taxon>Ochrophyta</taxon>
        <taxon>Bacillariophyta</taxon>
        <taxon>Coscinodiscophyceae</taxon>
        <taxon>Thalassiosirophycidae</taxon>
        <taxon>Stephanodiscales</taxon>
        <taxon>Stephanodiscaceae</taxon>
        <taxon>Cyclostephanos</taxon>
    </lineage>
</organism>
<feature type="domain" description="Helicase ATP-binding" evidence="8">
    <location>
        <begin position="319"/>
        <end position="551"/>
    </location>
</feature>
<feature type="region of interest" description="Disordered" evidence="5">
    <location>
        <begin position="234"/>
        <end position="263"/>
    </location>
</feature>
<evidence type="ECO:0000256" key="5">
    <source>
        <dbReference type="SAM" id="MobiDB-lite"/>
    </source>
</evidence>
<dbReference type="InterPro" id="IPR027417">
    <property type="entry name" value="P-loop_NTPase"/>
</dbReference>
<evidence type="ECO:0000313" key="10">
    <source>
        <dbReference type="Proteomes" id="UP001530377"/>
    </source>
</evidence>
<evidence type="ECO:0000256" key="2">
    <source>
        <dbReference type="ARBA" id="ARBA00022801"/>
    </source>
</evidence>
<feature type="chain" id="PRO_5044798407" description="ATP-dependent RNA helicase" evidence="6">
    <location>
        <begin position="19"/>
        <end position="783"/>
    </location>
</feature>
<comment type="domain">
    <text evidence="4">The Q motif is unique to and characteristic of the DEAD box family of RNA helicases and controls ATP binding and hydrolysis.</text>
</comment>
<comment type="function">
    <text evidence="4">RNA helicase.</text>
</comment>
<dbReference type="Gene3D" id="1.10.720.30">
    <property type="entry name" value="SAP domain"/>
    <property type="match status" value="1"/>
</dbReference>
<keyword evidence="10" id="KW-1185">Reference proteome</keyword>
<keyword evidence="3 4" id="KW-0067">ATP-binding</keyword>
<protein>
    <recommendedName>
        <fullName evidence="4">ATP-dependent RNA helicase</fullName>
        <ecNumber evidence="4">3.6.4.13</ecNumber>
    </recommendedName>
</protein>
<dbReference type="InterPro" id="IPR036361">
    <property type="entry name" value="SAP_dom_sf"/>
</dbReference>
<dbReference type="SUPFAM" id="SSF52540">
    <property type="entry name" value="P-loop containing nucleoside triphosphate hydrolases"/>
    <property type="match status" value="2"/>
</dbReference>
<feature type="compositionally biased region" description="Polar residues" evidence="5">
    <location>
        <begin position="159"/>
        <end position="181"/>
    </location>
</feature>
<dbReference type="PROSITE" id="PS50800">
    <property type="entry name" value="SAP"/>
    <property type="match status" value="1"/>
</dbReference>
<dbReference type="GO" id="GO:0016787">
    <property type="term" value="F:hydrolase activity"/>
    <property type="evidence" value="ECO:0007669"/>
    <property type="project" value="UniProtKB-KW"/>
</dbReference>
<dbReference type="AlphaFoldDB" id="A0ABD3RW32"/>
<feature type="domain" description="SAP" evidence="7">
    <location>
        <begin position="198"/>
        <end position="232"/>
    </location>
</feature>
<feature type="signal peptide" evidence="6">
    <location>
        <begin position="1"/>
        <end position="18"/>
    </location>
</feature>
<dbReference type="InterPro" id="IPR011545">
    <property type="entry name" value="DEAD/DEAH_box_helicase_dom"/>
</dbReference>
<dbReference type="Gene3D" id="3.40.50.300">
    <property type="entry name" value="P-loop containing nucleotide triphosphate hydrolases"/>
    <property type="match status" value="2"/>
</dbReference>
<comment type="caution">
    <text evidence="9">The sequence shown here is derived from an EMBL/GenBank/DDBJ whole genome shotgun (WGS) entry which is preliminary data.</text>
</comment>
<keyword evidence="6" id="KW-0732">Signal</keyword>
<evidence type="ECO:0000313" key="9">
    <source>
        <dbReference type="EMBL" id="KAL3816422.1"/>
    </source>
</evidence>
<evidence type="ECO:0000256" key="4">
    <source>
        <dbReference type="RuleBase" id="RU365068"/>
    </source>
</evidence>
<dbReference type="SMART" id="SM00513">
    <property type="entry name" value="SAP"/>
    <property type="match status" value="1"/>
</dbReference>
<dbReference type="PANTHER" id="PTHR24031">
    <property type="entry name" value="RNA HELICASE"/>
    <property type="match status" value="1"/>
</dbReference>
<evidence type="ECO:0000256" key="3">
    <source>
        <dbReference type="ARBA" id="ARBA00022840"/>
    </source>
</evidence>
<dbReference type="InterPro" id="IPR014001">
    <property type="entry name" value="Helicase_ATP-bd"/>
</dbReference>
<gene>
    <name evidence="9" type="ORF">ACHAXA_007358</name>
</gene>
<keyword evidence="4" id="KW-0347">Helicase</keyword>
<dbReference type="GO" id="GO:0003723">
    <property type="term" value="F:RNA binding"/>
    <property type="evidence" value="ECO:0007669"/>
    <property type="project" value="UniProtKB-UniRule"/>
</dbReference>
<dbReference type="Pfam" id="PF00270">
    <property type="entry name" value="DEAD"/>
    <property type="match status" value="1"/>
</dbReference>
<feature type="compositionally biased region" description="Basic and acidic residues" evidence="5">
    <location>
        <begin position="243"/>
        <end position="258"/>
    </location>
</feature>
<feature type="region of interest" description="Disordered" evidence="5">
    <location>
        <begin position="61"/>
        <end position="98"/>
    </location>
</feature>
<feature type="region of interest" description="Disordered" evidence="5">
    <location>
        <begin position="114"/>
        <end position="186"/>
    </location>
</feature>
<evidence type="ECO:0000256" key="6">
    <source>
        <dbReference type="SAM" id="SignalP"/>
    </source>
</evidence>
<dbReference type="EMBL" id="JALLPB020000150">
    <property type="protein sequence ID" value="KAL3816422.1"/>
    <property type="molecule type" value="Genomic_DNA"/>
</dbReference>
<accession>A0ABD3RW32</accession>
<keyword evidence="4" id="KW-0694">RNA-binding</keyword>